<organism evidence="3 4">
    <name type="scientific">Acrasis kona</name>
    <dbReference type="NCBI Taxonomy" id="1008807"/>
    <lineage>
        <taxon>Eukaryota</taxon>
        <taxon>Discoba</taxon>
        <taxon>Heterolobosea</taxon>
        <taxon>Tetramitia</taxon>
        <taxon>Eutetramitia</taxon>
        <taxon>Acrasidae</taxon>
        <taxon>Acrasis</taxon>
    </lineage>
</organism>
<dbReference type="GO" id="GO:0005525">
    <property type="term" value="F:GTP binding"/>
    <property type="evidence" value="ECO:0007669"/>
    <property type="project" value="UniProtKB-KW"/>
</dbReference>
<keyword evidence="1" id="KW-0547">Nucleotide-binding</keyword>
<dbReference type="Proteomes" id="UP001431209">
    <property type="component" value="Unassembled WGS sequence"/>
</dbReference>
<dbReference type="EMBL" id="JAOPGA020000868">
    <property type="protein sequence ID" value="KAL0482523.1"/>
    <property type="molecule type" value="Genomic_DNA"/>
</dbReference>
<dbReference type="GO" id="GO:0016020">
    <property type="term" value="C:membrane"/>
    <property type="evidence" value="ECO:0007669"/>
    <property type="project" value="InterPro"/>
</dbReference>
<dbReference type="InterPro" id="IPR005225">
    <property type="entry name" value="Small_GTP-bd"/>
</dbReference>
<dbReference type="Gene3D" id="3.40.50.300">
    <property type="entry name" value="P-loop containing nucleotide triphosphate hydrolases"/>
    <property type="match status" value="1"/>
</dbReference>
<evidence type="ECO:0008006" key="5">
    <source>
        <dbReference type="Google" id="ProtNLM"/>
    </source>
</evidence>
<dbReference type="PROSITE" id="PS51419">
    <property type="entry name" value="RAB"/>
    <property type="match status" value="1"/>
</dbReference>
<dbReference type="NCBIfam" id="TIGR00231">
    <property type="entry name" value="small_GTP"/>
    <property type="match status" value="1"/>
</dbReference>
<evidence type="ECO:0000313" key="3">
    <source>
        <dbReference type="EMBL" id="KAL0482523.1"/>
    </source>
</evidence>
<dbReference type="GO" id="GO:0003924">
    <property type="term" value="F:GTPase activity"/>
    <property type="evidence" value="ECO:0007669"/>
    <property type="project" value="InterPro"/>
</dbReference>
<comment type="caution">
    <text evidence="3">The sequence shown here is derived from an EMBL/GenBank/DDBJ whole genome shotgun (WGS) entry which is preliminary data.</text>
</comment>
<accession>A0AAW2YYJ0</accession>
<dbReference type="InterPro" id="IPR020849">
    <property type="entry name" value="Small_GTPase_Ras-type"/>
</dbReference>
<dbReference type="SMART" id="SM00176">
    <property type="entry name" value="RAN"/>
    <property type="match status" value="1"/>
</dbReference>
<proteinExistence type="predicted"/>
<dbReference type="SUPFAM" id="SSF81383">
    <property type="entry name" value="F-box domain"/>
    <property type="match status" value="1"/>
</dbReference>
<dbReference type="FunFam" id="3.40.50.300:FF:001447">
    <property type="entry name" value="Ras-related protein Rab-1B"/>
    <property type="match status" value="1"/>
</dbReference>
<dbReference type="PRINTS" id="PR00449">
    <property type="entry name" value="RASTRNSFRMNG"/>
</dbReference>
<dbReference type="PANTHER" id="PTHR24070">
    <property type="entry name" value="RAS, DI-RAS, AND RHEB FAMILY MEMBERS OF SMALL GTPASE SUPERFAMILY"/>
    <property type="match status" value="1"/>
</dbReference>
<evidence type="ECO:0000256" key="1">
    <source>
        <dbReference type="ARBA" id="ARBA00022741"/>
    </source>
</evidence>
<evidence type="ECO:0000313" key="4">
    <source>
        <dbReference type="Proteomes" id="UP001431209"/>
    </source>
</evidence>
<protein>
    <recommendedName>
        <fullName evidence="5">Ras family small GTPase</fullName>
    </recommendedName>
</protein>
<dbReference type="SUPFAM" id="SSF52540">
    <property type="entry name" value="P-loop containing nucleoside triphosphate hydrolases"/>
    <property type="match status" value="1"/>
</dbReference>
<dbReference type="InterPro" id="IPR001806">
    <property type="entry name" value="Small_GTPase"/>
</dbReference>
<dbReference type="SMART" id="SM00174">
    <property type="entry name" value="RHO"/>
    <property type="match status" value="1"/>
</dbReference>
<keyword evidence="4" id="KW-1185">Reference proteome</keyword>
<dbReference type="PROSITE" id="PS51421">
    <property type="entry name" value="RAS"/>
    <property type="match status" value="1"/>
</dbReference>
<dbReference type="InterPro" id="IPR027417">
    <property type="entry name" value="P-loop_NTPase"/>
</dbReference>
<dbReference type="GO" id="GO:0007165">
    <property type="term" value="P:signal transduction"/>
    <property type="evidence" value="ECO:0007669"/>
    <property type="project" value="InterPro"/>
</dbReference>
<reference evidence="3 4" key="1">
    <citation type="submission" date="2024-03" db="EMBL/GenBank/DDBJ databases">
        <title>The Acrasis kona genome and developmental transcriptomes reveal deep origins of eukaryotic multicellular pathways.</title>
        <authorList>
            <person name="Sheikh S."/>
            <person name="Fu C.-J."/>
            <person name="Brown M.W."/>
            <person name="Baldauf S.L."/>
        </authorList>
    </citation>
    <scope>NUCLEOTIDE SEQUENCE [LARGE SCALE GENOMIC DNA]</scope>
    <source>
        <strain evidence="3 4">ATCC MYA-3509</strain>
    </source>
</reference>
<dbReference type="SMART" id="SM00173">
    <property type="entry name" value="RAS"/>
    <property type="match status" value="1"/>
</dbReference>
<gene>
    <name evidence="3" type="ORF">AKO1_014412</name>
</gene>
<dbReference type="SMART" id="SM00175">
    <property type="entry name" value="RAB"/>
    <property type="match status" value="1"/>
</dbReference>
<sequence>MQSDDIIRIISSYIGPSLKDVLNLNLVSKQYQQIFDSDPVWSQIWKNKYPLQPDAFSENFKFCYSQLHLLQKTTKVKTTPQQEDIKTVVLGSGGAGKSCLVVRYIVGQYVAEYDPTIEDAYRKFVKVGDKGVFLDILDTAGPEEYSSMRNQYMNYADYVIICYDCTCRKSFDEVKNNYYNFAQTASKKKQSKVVIVECKRDTEIHNNLTYVDQKEARDYAQSVGAPFFTTSALCDINIEEPFRAIAEDSLLIDSKIIERLKSGKPVTASERYPDKKNKCVLC</sequence>
<dbReference type="PROSITE" id="PS51420">
    <property type="entry name" value="RHO"/>
    <property type="match status" value="1"/>
</dbReference>
<name>A0AAW2YYJ0_9EUKA</name>
<keyword evidence="2" id="KW-0342">GTP-binding</keyword>
<dbReference type="InterPro" id="IPR036047">
    <property type="entry name" value="F-box-like_dom_sf"/>
</dbReference>
<dbReference type="Pfam" id="PF00071">
    <property type="entry name" value="Ras"/>
    <property type="match status" value="1"/>
</dbReference>
<dbReference type="AlphaFoldDB" id="A0AAW2YYJ0"/>
<evidence type="ECO:0000256" key="2">
    <source>
        <dbReference type="ARBA" id="ARBA00023134"/>
    </source>
</evidence>